<gene>
    <name evidence="2" type="ordered locus">PACID_09560</name>
</gene>
<reference evidence="2 3" key="1">
    <citation type="journal article" date="2012" name="BMC Genomics">
        <title>The genome sequence of Propionibacterium acidipropionici provides insights into its biotechnological and industrial potential.</title>
        <authorList>
            <person name="Parizzi L.P."/>
            <person name="Grassi M.C."/>
            <person name="Llerena L.A."/>
            <person name="Carazzolle M.F."/>
            <person name="Queiroz V.L."/>
            <person name="Lunardi I."/>
            <person name="Zeidler A.F."/>
            <person name="Teixeira P.J."/>
            <person name="Mieczkowski P."/>
            <person name="Rincones J."/>
            <person name="Pereira G.A."/>
        </authorList>
    </citation>
    <scope>NUCLEOTIDE SEQUENCE [LARGE SCALE GENOMIC DNA]</scope>
    <source>
        <strain evidence="3">ATCC 4875 / DSM 20272 / JCM 6432 / NBRC 12425 / NCIMB 8070</strain>
    </source>
</reference>
<dbReference type="InterPro" id="IPR051908">
    <property type="entry name" value="Ribosomal_N-acetyltransferase"/>
</dbReference>
<dbReference type="EMBL" id="CP003493">
    <property type="protein sequence ID" value="AFV88791.1"/>
    <property type="molecule type" value="Genomic_DNA"/>
</dbReference>
<accession>K7RR57</accession>
<dbReference type="RefSeq" id="WP_015069702.1">
    <property type="nucleotide sequence ID" value="NC_019395.1"/>
</dbReference>
<name>K7RR57_ACIA4</name>
<dbReference type="InterPro" id="IPR016181">
    <property type="entry name" value="Acyl_CoA_acyltransferase"/>
</dbReference>
<keyword evidence="2" id="KW-0808">Transferase</keyword>
<dbReference type="SUPFAM" id="SSF55729">
    <property type="entry name" value="Acyl-CoA N-acyltransferases (Nat)"/>
    <property type="match status" value="1"/>
</dbReference>
<dbReference type="GO" id="GO:0005737">
    <property type="term" value="C:cytoplasm"/>
    <property type="evidence" value="ECO:0007669"/>
    <property type="project" value="TreeGrafter"/>
</dbReference>
<dbReference type="eggNOG" id="COG1670">
    <property type="taxonomic scope" value="Bacteria"/>
</dbReference>
<dbReference type="GO" id="GO:0008999">
    <property type="term" value="F:protein-N-terminal-alanine acetyltransferase activity"/>
    <property type="evidence" value="ECO:0007669"/>
    <property type="project" value="TreeGrafter"/>
</dbReference>
<dbReference type="GO" id="GO:1990189">
    <property type="term" value="F:protein N-terminal-serine acetyltransferase activity"/>
    <property type="evidence" value="ECO:0007669"/>
    <property type="project" value="TreeGrafter"/>
</dbReference>
<dbReference type="Pfam" id="PF13302">
    <property type="entry name" value="Acetyltransf_3"/>
    <property type="match status" value="1"/>
</dbReference>
<dbReference type="PROSITE" id="PS51186">
    <property type="entry name" value="GNAT"/>
    <property type="match status" value="1"/>
</dbReference>
<dbReference type="Gene3D" id="3.40.630.30">
    <property type="match status" value="1"/>
</dbReference>
<evidence type="ECO:0000259" key="1">
    <source>
        <dbReference type="PROSITE" id="PS51186"/>
    </source>
</evidence>
<protein>
    <submittedName>
        <fullName evidence="2">GCN5-related N-acetyltransferase</fullName>
    </submittedName>
</protein>
<sequence length="214" mass="23758">MNPEAVFPPFGLRIEAGPMVLRPITDDVLPLLIDAALAGIHDPAFMPFTTPWTDASPEDLPMAVAQYHWGVRARWSPAAWSLELAVEWEGRIVGVQAFTTENYLVTRTGETGSWLRLADHGRGIGTRMRQAVCRFAFDHLDAARVTSAAFTDNPASLAVSRKTGYRPNGSTWHARRGRPAEMRRMVLRPEDLVRGEPITVEGAGPFRHFIGLEE</sequence>
<dbReference type="AlphaFoldDB" id="K7RR57"/>
<dbReference type="Proteomes" id="UP000000214">
    <property type="component" value="Chromosome"/>
</dbReference>
<dbReference type="PATRIC" id="fig|1171373.8.peg.965"/>
<dbReference type="PANTHER" id="PTHR43441">
    <property type="entry name" value="RIBOSOMAL-PROTEIN-SERINE ACETYLTRANSFERASE"/>
    <property type="match status" value="1"/>
</dbReference>
<organism evidence="2 3">
    <name type="scientific">Acidipropionibacterium acidipropionici (strain ATCC 4875 / DSM 20272 / JCM 6432 / NBRC 12425 / NCIMB 8070 / 4)</name>
    <name type="common">Propionibacterium acidipropionici</name>
    <dbReference type="NCBI Taxonomy" id="1171373"/>
    <lineage>
        <taxon>Bacteria</taxon>
        <taxon>Bacillati</taxon>
        <taxon>Actinomycetota</taxon>
        <taxon>Actinomycetes</taxon>
        <taxon>Propionibacteriales</taxon>
        <taxon>Propionibacteriaceae</taxon>
        <taxon>Acidipropionibacterium</taxon>
    </lineage>
</organism>
<dbReference type="PANTHER" id="PTHR43441:SF11">
    <property type="entry name" value="RIBOSOMAL-PROTEIN-SERINE ACETYLTRANSFERASE"/>
    <property type="match status" value="1"/>
</dbReference>
<feature type="domain" description="N-acetyltransferase" evidence="1">
    <location>
        <begin position="19"/>
        <end position="190"/>
    </location>
</feature>
<dbReference type="STRING" id="1171373.PACID_09560"/>
<evidence type="ECO:0000313" key="3">
    <source>
        <dbReference type="Proteomes" id="UP000000214"/>
    </source>
</evidence>
<dbReference type="InterPro" id="IPR000182">
    <property type="entry name" value="GNAT_dom"/>
</dbReference>
<evidence type="ECO:0000313" key="2">
    <source>
        <dbReference type="EMBL" id="AFV88791.1"/>
    </source>
</evidence>
<dbReference type="HOGENOM" id="CLU_106319_1_0_11"/>
<dbReference type="KEGG" id="pbo:PACID_09560"/>
<proteinExistence type="predicted"/>